<dbReference type="RefSeq" id="WP_212683436.1">
    <property type="nucleotide sequence ID" value="NZ_JAGSPM010000003.1"/>
</dbReference>
<sequence length="154" mass="17461">MILGHLHQTQTIHSSASTDIENALQHLRDTDYTKIAPGRYPIDGERMFAIVQDPITQSWDLGFPEFHARHIDVQYLLCGQEALGFLPANSNLQPTDDFLVERDIAFVAQQENETRIVLTAGMYAVFFPGELHRPCRAVNQSMQIKKVVIKILSK</sequence>
<evidence type="ECO:0000313" key="2">
    <source>
        <dbReference type="Proteomes" id="UP000680158"/>
    </source>
</evidence>
<dbReference type="SUPFAM" id="SSF51197">
    <property type="entry name" value="Clavaminate synthase-like"/>
    <property type="match status" value="1"/>
</dbReference>
<gene>
    <name evidence="1" type="ORF">KDM92_05655</name>
</gene>
<protein>
    <submittedName>
        <fullName evidence="1">YhcH/YjgK/YiaL family protein</fullName>
    </submittedName>
</protein>
<proteinExistence type="predicted"/>
<organism evidence="1 2">
    <name type="scientific">Undibacterium baiyunense</name>
    <dbReference type="NCBI Taxonomy" id="2828731"/>
    <lineage>
        <taxon>Bacteria</taxon>
        <taxon>Pseudomonadati</taxon>
        <taxon>Pseudomonadota</taxon>
        <taxon>Betaproteobacteria</taxon>
        <taxon>Burkholderiales</taxon>
        <taxon>Oxalobacteraceae</taxon>
        <taxon>Undibacterium</taxon>
    </lineage>
</organism>
<dbReference type="EMBL" id="JAGSPM010000003">
    <property type="protein sequence ID" value="MBR7746058.1"/>
    <property type="molecule type" value="Genomic_DNA"/>
</dbReference>
<dbReference type="PANTHER" id="PTHR34986">
    <property type="entry name" value="EVOLVED BETA-GALACTOSIDASE SUBUNIT BETA"/>
    <property type="match status" value="1"/>
</dbReference>
<evidence type="ECO:0000313" key="1">
    <source>
        <dbReference type="EMBL" id="MBR7746058.1"/>
    </source>
</evidence>
<dbReference type="Gene3D" id="2.60.120.370">
    <property type="entry name" value="YhcH/YjgK/YiaL"/>
    <property type="match status" value="1"/>
</dbReference>
<dbReference type="GO" id="GO:0005829">
    <property type="term" value="C:cytosol"/>
    <property type="evidence" value="ECO:0007669"/>
    <property type="project" value="TreeGrafter"/>
</dbReference>
<accession>A0A941DE93</accession>
<dbReference type="InterPro" id="IPR004375">
    <property type="entry name" value="NanQ/TabA/YiaL"/>
</dbReference>
<dbReference type="PANTHER" id="PTHR34986:SF1">
    <property type="entry name" value="PROTEIN YIAL"/>
    <property type="match status" value="1"/>
</dbReference>
<dbReference type="Proteomes" id="UP000680158">
    <property type="component" value="Unassembled WGS sequence"/>
</dbReference>
<name>A0A941DE93_9BURK</name>
<dbReference type="InterPro" id="IPR037012">
    <property type="entry name" value="NanQ/TabA/YiaL_sf"/>
</dbReference>
<keyword evidence="2" id="KW-1185">Reference proteome</keyword>
<comment type="caution">
    <text evidence="1">The sequence shown here is derived from an EMBL/GenBank/DDBJ whole genome shotgun (WGS) entry which is preliminary data.</text>
</comment>
<reference evidence="1 2" key="1">
    <citation type="submission" date="2021-04" db="EMBL/GenBank/DDBJ databases">
        <title>novel species isolated from subtropical streams in China.</title>
        <authorList>
            <person name="Lu H."/>
        </authorList>
    </citation>
    <scope>NUCLEOTIDE SEQUENCE [LARGE SCALE GENOMIC DNA]</scope>
    <source>
        <strain evidence="1 2">BYS107W</strain>
    </source>
</reference>
<dbReference type="AlphaFoldDB" id="A0A941DE93"/>
<dbReference type="NCBIfam" id="TIGR00022">
    <property type="entry name" value="YhcH/YjgK/YiaL family protein"/>
    <property type="match status" value="1"/>
</dbReference>
<dbReference type="Pfam" id="PF04074">
    <property type="entry name" value="DUF386"/>
    <property type="match status" value="1"/>
</dbReference>